<keyword evidence="4" id="KW-1185">Reference proteome</keyword>
<accession>A0A0C3JDN5</accession>
<sequence>MDEFAEARAALVTLEKRKQGLIAELNDVHAAIRSQRNKVEELIRQLPISPINRLPDEILLRIFELILGTARTEDKNCCVRWKEQLAEVSRRWRNVILHSPCLWTTITVSSSRSTALIEAHIMRSSESPLDIEINHNGILFASEEKMLVQRLGLVVTCAERWRSLTIFLGAYSTFQVLQRLGHLSLPSLTSVCIRNFPCCEPEKLDPPFLRSQCAPRIEKIFISGDIGMLKGREIPSSVKTLAMELDFFSRSGINSALLLESMPCQRLTSLCLDGRINFGELSPNSIQLPLLEKFVSKLRGVSAALIRAIVAPRLKHFEVHALSANQSLHDTFVAVSGKFSSVDHFTLYKSQRHETVSKSLCLAFPGVRHLVLPKENIIAVLRSAEGPGTAFHWQHLESLTSIGHPEEEFEAFINDLADCLRRRQEAGLSKFRLNLSTPFSVEKLLFVYEQLNDVCILERAYNTHDITLPAVTSGKLWLDVPLNRPYILGALRDAVMAGRIQTNGRG</sequence>
<dbReference type="InterPro" id="IPR036047">
    <property type="entry name" value="F-box-like_dom_sf"/>
</dbReference>
<dbReference type="STRING" id="870435.A0A0C3JDN5"/>
<dbReference type="AlphaFoldDB" id="A0A0C3JDN5"/>
<evidence type="ECO:0000313" key="3">
    <source>
        <dbReference type="EMBL" id="KIO07188.1"/>
    </source>
</evidence>
<dbReference type="OrthoDB" id="3237072at2759"/>
<evidence type="ECO:0000259" key="2">
    <source>
        <dbReference type="PROSITE" id="PS50181"/>
    </source>
</evidence>
<reference evidence="3 4" key="1">
    <citation type="submission" date="2014-04" db="EMBL/GenBank/DDBJ databases">
        <authorList>
            <consortium name="DOE Joint Genome Institute"/>
            <person name="Kuo A."/>
            <person name="Kohler A."/>
            <person name="Costa M.D."/>
            <person name="Nagy L.G."/>
            <person name="Floudas D."/>
            <person name="Copeland A."/>
            <person name="Barry K.W."/>
            <person name="Cichocki N."/>
            <person name="Veneault-Fourrey C."/>
            <person name="LaButti K."/>
            <person name="Lindquist E.A."/>
            <person name="Lipzen A."/>
            <person name="Lundell T."/>
            <person name="Morin E."/>
            <person name="Murat C."/>
            <person name="Sun H."/>
            <person name="Tunlid A."/>
            <person name="Henrissat B."/>
            <person name="Grigoriev I.V."/>
            <person name="Hibbett D.S."/>
            <person name="Martin F."/>
            <person name="Nordberg H.P."/>
            <person name="Cantor M.N."/>
            <person name="Hua S.X."/>
        </authorList>
    </citation>
    <scope>NUCLEOTIDE SEQUENCE [LARGE SCALE GENOMIC DNA]</scope>
    <source>
        <strain evidence="3 4">Marx 270</strain>
    </source>
</reference>
<feature type="domain" description="F-box" evidence="2">
    <location>
        <begin position="48"/>
        <end position="95"/>
    </location>
</feature>
<evidence type="ECO:0000256" key="1">
    <source>
        <dbReference type="SAM" id="Coils"/>
    </source>
</evidence>
<feature type="coiled-coil region" evidence="1">
    <location>
        <begin position="4"/>
        <end position="45"/>
    </location>
</feature>
<name>A0A0C3JDN5_PISTI</name>
<dbReference type="PROSITE" id="PS50181">
    <property type="entry name" value="FBOX"/>
    <property type="match status" value="1"/>
</dbReference>
<dbReference type="Proteomes" id="UP000054217">
    <property type="component" value="Unassembled WGS sequence"/>
</dbReference>
<dbReference type="EMBL" id="KN831961">
    <property type="protein sequence ID" value="KIO07188.1"/>
    <property type="molecule type" value="Genomic_DNA"/>
</dbReference>
<dbReference type="SUPFAM" id="SSF81383">
    <property type="entry name" value="F-box domain"/>
    <property type="match status" value="1"/>
</dbReference>
<reference evidence="4" key="2">
    <citation type="submission" date="2015-01" db="EMBL/GenBank/DDBJ databases">
        <title>Evolutionary Origins and Diversification of the Mycorrhizal Mutualists.</title>
        <authorList>
            <consortium name="DOE Joint Genome Institute"/>
            <consortium name="Mycorrhizal Genomics Consortium"/>
            <person name="Kohler A."/>
            <person name="Kuo A."/>
            <person name="Nagy L.G."/>
            <person name="Floudas D."/>
            <person name="Copeland A."/>
            <person name="Barry K.W."/>
            <person name="Cichocki N."/>
            <person name="Veneault-Fourrey C."/>
            <person name="LaButti K."/>
            <person name="Lindquist E.A."/>
            <person name="Lipzen A."/>
            <person name="Lundell T."/>
            <person name="Morin E."/>
            <person name="Murat C."/>
            <person name="Riley R."/>
            <person name="Ohm R."/>
            <person name="Sun H."/>
            <person name="Tunlid A."/>
            <person name="Henrissat B."/>
            <person name="Grigoriev I.V."/>
            <person name="Hibbett D.S."/>
            <person name="Martin F."/>
        </authorList>
    </citation>
    <scope>NUCLEOTIDE SEQUENCE [LARGE SCALE GENOMIC DNA]</scope>
    <source>
        <strain evidence="4">Marx 270</strain>
    </source>
</reference>
<dbReference type="InParanoid" id="A0A0C3JDN5"/>
<dbReference type="Gene3D" id="1.20.1280.50">
    <property type="match status" value="1"/>
</dbReference>
<evidence type="ECO:0000313" key="4">
    <source>
        <dbReference type="Proteomes" id="UP000054217"/>
    </source>
</evidence>
<proteinExistence type="predicted"/>
<dbReference type="HOGENOM" id="CLU_023752_2_0_1"/>
<organism evidence="3 4">
    <name type="scientific">Pisolithus tinctorius Marx 270</name>
    <dbReference type="NCBI Taxonomy" id="870435"/>
    <lineage>
        <taxon>Eukaryota</taxon>
        <taxon>Fungi</taxon>
        <taxon>Dikarya</taxon>
        <taxon>Basidiomycota</taxon>
        <taxon>Agaricomycotina</taxon>
        <taxon>Agaricomycetes</taxon>
        <taxon>Agaricomycetidae</taxon>
        <taxon>Boletales</taxon>
        <taxon>Sclerodermatineae</taxon>
        <taxon>Pisolithaceae</taxon>
        <taxon>Pisolithus</taxon>
    </lineage>
</organism>
<gene>
    <name evidence="3" type="ORF">M404DRAFT_998588</name>
</gene>
<dbReference type="InterPro" id="IPR001810">
    <property type="entry name" value="F-box_dom"/>
</dbReference>
<keyword evidence="1" id="KW-0175">Coiled coil</keyword>
<protein>
    <recommendedName>
        <fullName evidence="2">F-box domain-containing protein</fullName>
    </recommendedName>
</protein>